<gene>
    <name evidence="2" type="ORF">PanWU01x14_288110</name>
</gene>
<keyword evidence="1" id="KW-0472">Membrane</keyword>
<organism evidence="2 3">
    <name type="scientific">Parasponia andersonii</name>
    <name type="common">Sponia andersonii</name>
    <dbReference type="NCBI Taxonomy" id="3476"/>
    <lineage>
        <taxon>Eukaryota</taxon>
        <taxon>Viridiplantae</taxon>
        <taxon>Streptophyta</taxon>
        <taxon>Embryophyta</taxon>
        <taxon>Tracheophyta</taxon>
        <taxon>Spermatophyta</taxon>
        <taxon>Magnoliopsida</taxon>
        <taxon>eudicotyledons</taxon>
        <taxon>Gunneridae</taxon>
        <taxon>Pentapetalae</taxon>
        <taxon>rosids</taxon>
        <taxon>fabids</taxon>
        <taxon>Rosales</taxon>
        <taxon>Cannabaceae</taxon>
        <taxon>Parasponia</taxon>
    </lineage>
</organism>
<evidence type="ECO:0000313" key="2">
    <source>
        <dbReference type="EMBL" id="PON41637.1"/>
    </source>
</evidence>
<feature type="transmembrane region" description="Helical" evidence="1">
    <location>
        <begin position="6"/>
        <end position="26"/>
    </location>
</feature>
<name>A0A2P5AYM7_PARAD</name>
<dbReference type="Proteomes" id="UP000237105">
    <property type="component" value="Unassembled WGS sequence"/>
</dbReference>
<dbReference type="AlphaFoldDB" id="A0A2P5AYM7"/>
<evidence type="ECO:0000313" key="3">
    <source>
        <dbReference type="Proteomes" id="UP000237105"/>
    </source>
</evidence>
<reference evidence="3" key="1">
    <citation type="submission" date="2016-06" db="EMBL/GenBank/DDBJ databases">
        <title>Parallel loss of symbiosis genes in relatives of nitrogen-fixing non-legume Parasponia.</title>
        <authorList>
            <person name="Van Velzen R."/>
            <person name="Holmer R."/>
            <person name="Bu F."/>
            <person name="Rutten L."/>
            <person name="Van Zeijl A."/>
            <person name="Liu W."/>
            <person name="Santuari L."/>
            <person name="Cao Q."/>
            <person name="Sharma T."/>
            <person name="Shen D."/>
            <person name="Roswanjaya Y."/>
            <person name="Wardhani T."/>
            <person name="Kalhor M.S."/>
            <person name="Jansen J."/>
            <person name="Van den Hoogen J."/>
            <person name="Gungor B."/>
            <person name="Hartog M."/>
            <person name="Hontelez J."/>
            <person name="Verver J."/>
            <person name="Yang W.-C."/>
            <person name="Schijlen E."/>
            <person name="Repin R."/>
            <person name="Schilthuizen M."/>
            <person name="Schranz E."/>
            <person name="Heidstra R."/>
            <person name="Miyata K."/>
            <person name="Fedorova E."/>
            <person name="Kohlen W."/>
            <person name="Bisseling T."/>
            <person name="Smit S."/>
            <person name="Geurts R."/>
        </authorList>
    </citation>
    <scope>NUCLEOTIDE SEQUENCE [LARGE SCALE GENOMIC DNA]</scope>
    <source>
        <strain evidence="3">cv. WU1-14</strain>
    </source>
</reference>
<keyword evidence="1" id="KW-0812">Transmembrane</keyword>
<accession>A0A2P5AYM7</accession>
<proteinExistence type="predicted"/>
<keyword evidence="3" id="KW-1185">Reference proteome</keyword>
<keyword evidence="1" id="KW-1133">Transmembrane helix</keyword>
<comment type="caution">
    <text evidence="2">The sequence shown here is derived from an EMBL/GenBank/DDBJ whole genome shotgun (WGS) entry which is preliminary data.</text>
</comment>
<protein>
    <submittedName>
        <fullName evidence="2">Uncharacterized protein</fullName>
    </submittedName>
</protein>
<evidence type="ECO:0000256" key="1">
    <source>
        <dbReference type="SAM" id="Phobius"/>
    </source>
</evidence>
<sequence length="67" mass="7358">MIVQISSLLFIFPIPSPPLLIVSAVIRRPSILSLFVVPPPAVAFSLDLKLGFKDYVDLRIMGISFTS</sequence>
<dbReference type="EMBL" id="JXTB01000411">
    <property type="protein sequence ID" value="PON41637.1"/>
    <property type="molecule type" value="Genomic_DNA"/>
</dbReference>
<dbReference type="OrthoDB" id="10435468at2759"/>